<organism evidence="7 8">
    <name type="scientific">Pendulispora rubella</name>
    <dbReference type="NCBI Taxonomy" id="2741070"/>
    <lineage>
        <taxon>Bacteria</taxon>
        <taxon>Pseudomonadati</taxon>
        <taxon>Myxococcota</taxon>
        <taxon>Myxococcia</taxon>
        <taxon>Myxococcales</taxon>
        <taxon>Sorangiineae</taxon>
        <taxon>Pendulisporaceae</taxon>
        <taxon>Pendulispora</taxon>
    </lineage>
</organism>
<dbReference type="SMART" id="SM00822">
    <property type="entry name" value="PKS_KR"/>
    <property type="match status" value="1"/>
</dbReference>
<dbReference type="Gene3D" id="3.40.366.10">
    <property type="entry name" value="Malonyl-Coenzyme A Acyl Carrier Protein, domain 2"/>
    <property type="match status" value="1"/>
</dbReference>
<dbReference type="InterPro" id="IPR020802">
    <property type="entry name" value="TesA-like"/>
</dbReference>
<dbReference type="Gene3D" id="3.40.50.720">
    <property type="entry name" value="NAD(P)-binding Rossmann-like Domain"/>
    <property type="match status" value="1"/>
</dbReference>
<dbReference type="Gene3D" id="3.40.50.1820">
    <property type="entry name" value="alpha/beta hydrolase"/>
    <property type="match status" value="1"/>
</dbReference>
<dbReference type="InterPro" id="IPR016036">
    <property type="entry name" value="Malonyl_transacylase_ACP-bd"/>
</dbReference>
<dbReference type="InterPro" id="IPR014031">
    <property type="entry name" value="Ketoacyl_synth_C"/>
</dbReference>
<dbReference type="InterPro" id="IPR001031">
    <property type="entry name" value="Thioesterase"/>
</dbReference>
<keyword evidence="3" id="KW-0808">Transferase</keyword>
<dbReference type="Pfam" id="PF02801">
    <property type="entry name" value="Ketoacyl-synt_C"/>
    <property type="match status" value="1"/>
</dbReference>
<keyword evidence="1" id="KW-0596">Phosphopantetheine</keyword>
<feature type="region of interest" description="Disordered" evidence="4">
    <location>
        <begin position="1498"/>
        <end position="1518"/>
    </location>
</feature>
<dbReference type="Pfam" id="PF00109">
    <property type="entry name" value="ketoacyl-synt"/>
    <property type="match status" value="1"/>
</dbReference>
<dbReference type="PROSITE" id="PS50075">
    <property type="entry name" value="CARRIER"/>
    <property type="match status" value="2"/>
</dbReference>
<dbReference type="SMART" id="SM00823">
    <property type="entry name" value="PKS_PP"/>
    <property type="match status" value="2"/>
</dbReference>
<dbReference type="InterPro" id="IPR016039">
    <property type="entry name" value="Thiolase-like"/>
</dbReference>
<dbReference type="InterPro" id="IPR050091">
    <property type="entry name" value="PKS_NRPS_Biosynth_Enz"/>
</dbReference>
<dbReference type="SUPFAM" id="SSF53901">
    <property type="entry name" value="Thiolase-like"/>
    <property type="match status" value="1"/>
</dbReference>
<evidence type="ECO:0000256" key="3">
    <source>
        <dbReference type="ARBA" id="ARBA00022679"/>
    </source>
</evidence>
<dbReference type="SUPFAM" id="SSF51735">
    <property type="entry name" value="NAD(P)-binding Rossmann-fold domains"/>
    <property type="match status" value="2"/>
</dbReference>
<dbReference type="SUPFAM" id="SSF47336">
    <property type="entry name" value="ACP-like"/>
    <property type="match status" value="2"/>
</dbReference>
<dbReference type="PANTHER" id="PTHR43775">
    <property type="entry name" value="FATTY ACID SYNTHASE"/>
    <property type="match status" value="1"/>
</dbReference>
<dbReference type="SMART" id="SM00825">
    <property type="entry name" value="PKS_KS"/>
    <property type="match status" value="1"/>
</dbReference>
<dbReference type="SMART" id="SM01294">
    <property type="entry name" value="PKS_PP_betabranch"/>
    <property type="match status" value="1"/>
</dbReference>
<dbReference type="InterPro" id="IPR036736">
    <property type="entry name" value="ACP-like_sf"/>
</dbReference>
<dbReference type="EMBL" id="CP089983">
    <property type="protein sequence ID" value="WXB01290.1"/>
    <property type="molecule type" value="Genomic_DNA"/>
</dbReference>
<feature type="domain" description="Ketosynthase family 3 (KS3)" evidence="6">
    <location>
        <begin position="109"/>
        <end position="535"/>
    </location>
</feature>
<dbReference type="InterPro" id="IPR009081">
    <property type="entry name" value="PP-bd_ACP"/>
</dbReference>
<dbReference type="Pfam" id="PF22621">
    <property type="entry name" value="CurL-like_PKS_C"/>
    <property type="match status" value="1"/>
</dbReference>
<feature type="domain" description="Carrier" evidence="5">
    <location>
        <begin position="8"/>
        <end position="90"/>
    </location>
</feature>
<dbReference type="InterPro" id="IPR018201">
    <property type="entry name" value="Ketoacyl_synth_AS"/>
</dbReference>
<evidence type="ECO:0000256" key="2">
    <source>
        <dbReference type="ARBA" id="ARBA00022553"/>
    </source>
</evidence>
<dbReference type="SUPFAM" id="SSF53474">
    <property type="entry name" value="alpha/beta-Hydrolases"/>
    <property type="match status" value="1"/>
</dbReference>
<feature type="compositionally biased region" description="Low complexity" evidence="4">
    <location>
        <begin position="1627"/>
        <end position="1640"/>
    </location>
</feature>
<dbReference type="RefSeq" id="WP_394830901.1">
    <property type="nucleotide sequence ID" value="NZ_CP089983.1"/>
</dbReference>
<evidence type="ECO:0000313" key="7">
    <source>
        <dbReference type="EMBL" id="WXB01290.1"/>
    </source>
</evidence>
<dbReference type="InterPro" id="IPR014030">
    <property type="entry name" value="Ketoacyl_synth_N"/>
</dbReference>
<dbReference type="InterPro" id="IPR036291">
    <property type="entry name" value="NAD(P)-bd_dom_sf"/>
</dbReference>
<evidence type="ECO:0000256" key="1">
    <source>
        <dbReference type="ARBA" id="ARBA00022450"/>
    </source>
</evidence>
<dbReference type="Pfam" id="PF08659">
    <property type="entry name" value="KR"/>
    <property type="match status" value="1"/>
</dbReference>
<evidence type="ECO:0000313" key="8">
    <source>
        <dbReference type="Proteomes" id="UP001374803"/>
    </source>
</evidence>
<dbReference type="SUPFAM" id="SSF52151">
    <property type="entry name" value="FabD/lysophospholipase-like"/>
    <property type="match status" value="1"/>
</dbReference>
<dbReference type="InterPro" id="IPR006162">
    <property type="entry name" value="Ppantetheine_attach_site"/>
</dbReference>
<dbReference type="SMART" id="SM00824">
    <property type="entry name" value="PKS_TE"/>
    <property type="match status" value="1"/>
</dbReference>
<protein>
    <submittedName>
        <fullName evidence="7">Type I polyketide synthase</fullName>
    </submittedName>
</protein>
<dbReference type="PROSITE" id="PS00606">
    <property type="entry name" value="KS3_1"/>
    <property type="match status" value="1"/>
</dbReference>
<dbReference type="InterPro" id="IPR020841">
    <property type="entry name" value="PKS_Beta-ketoAc_synthase_dom"/>
</dbReference>
<dbReference type="Gene3D" id="3.30.70.3290">
    <property type="match status" value="1"/>
</dbReference>
<name>A0ABZ2KWE3_9BACT</name>
<dbReference type="CDD" id="cd00833">
    <property type="entry name" value="PKS"/>
    <property type="match status" value="1"/>
</dbReference>
<feature type="domain" description="Carrier" evidence="5">
    <location>
        <begin position="1537"/>
        <end position="1612"/>
    </location>
</feature>
<dbReference type="InterPro" id="IPR020806">
    <property type="entry name" value="PKS_PP-bd"/>
</dbReference>
<keyword evidence="2" id="KW-0597">Phosphoprotein</keyword>
<gene>
    <name evidence="7" type="ORF">LVJ94_30775</name>
</gene>
<dbReference type="InterPro" id="IPR057326">
    <property type="entry name" value="KR_dom"/>
</dbReference>
<dbReference type="Pfam" id="PF00698">
    <property type="entry name" value="Acyl_transf_1"/>
    <property type="match status" value="1"/>
</dbReference>
<dbReference type="Pfam" id="PF00975">
    <property type="entry name" value="Thioesterase"/>
    <property type="match status" value="1"/>
</dbReference>
<dbReference type="PROSITE" id="PS00012">
    <property type="entry name" value="PHOSPHOPANTETHEINE"/>
    <property type="match status" value="1"/>
</dbReference>
<dbReference type="PANTHER" id="PTHR43775:SF51">
    <property type="entry name" value="INACTIVE PHENOLPHTHIOCEROL SYNTHESIS POLYKETIDE SYNTHASE TYPE I PKS1-RELATED"/>
    <property type="match status" value="1"/>
</dbReference>
<dbReference type="Proteomes" id="UP001374803">
    <property type="component" value="Chromosome"/>
</dbReference>
<dbReference type="InterPro" id="IPR029058">
    <property type="entry name" value="AB_hydrolase_fold"/>
</dbReference>
<dbReference type="SMART" id="SM00827">
    <property type="entry name" value="PKS_AT"/>
    <property type="match status" value="1"/>
</dbReference>
<dbReference type="InterPro" id="IPR016035">
    <property type="entry name" value="Acyl_Trfase/lysoPLipase"/>
</dbReference>
<evidence type="ECO:0000259" key="6">
    <source>
        <dbReference type="PROSITE" id="PS52004"/>
    </source>
</evidence>
<evidence type="ECO:0000256" key="4">
    <source>
        <dbReference type="SAM" id="MobiDB-lite"/>
    </source>
</evidence>
<dbReference type="InterPro" id="IPR014043">
    <property type="entry name" value="Acyl_transferase_dom"/>
</dbReference>
<accession>A0ABZ2KWE3</accession>
<reference evidence="7" key="1">
    <citation type="submission" date="2021-12" db="EMBL/GenBank/DDBJ databases">
        <title>Discovery of the Pendulisporaceae a myxobacterial family with distinct sporulation behavior and unique specialized metabolism.</title>
        <authorList>
            <person name="Garcia R."/>
            <person name="Popoff A."/>
            <person name="Bader C.D."/>
            <person name="Loehr J."/>
            <person name="Walesch S."/>
            <person name="Walt C."/>
            <person name="Boldt J."/>
            <person name="Bunk B."/>
            <person name="Haeckl F.J.F.P.J."/>
            <person name="Gunesch A.P."/>
            <person name="Birkelbach J."/>
            <person name="Nuebel U."/>
            <person name="Pietschmann T."/>
            <person name="Bach T."/>
            <person name="Mueller R."/>
        </authorList>
    </citation>
    <scope>NUCLEOTIDE SEQUENCE</scope>
    <source>
        <strain evidence="7">MSr11367</strain>
    </source>
</reference>
<proteinExistence type="predicted"/>
<evidence type="ECO:0000259" key="5">
    <source>
        <dbReference type="PROSITE" id="PS50075"/>
    </source>
</evidence>
<dbReference type="PROSITE" id="PS52004">
    <property type="entry name" value="KS3_2"/>
    <property type="match status" value="1"/>
</dbReference>
<sequence>MRRRLAGVSEVERTSILLELVSHHTAAVVGHGASHTIDAQAQWRQLGIYQKFANELRDRLSEAMGLRLPATSFFDYPTPASLVEYLEAELLGKRAAADVVAPERSALDDDQIAIVGMGCRYPGGVRSPEDLWKLVIEERDAISELPENRGWDIEGIYDPEPGRLGKTYTREGGFLHDVDQFDPAFFGISPREATALDPQQRVLLDTSWEAIERAGIDPASLRGTRAGVFVGIAYQDYGPNWHEPPKDFNGHLLLGSLTSAASGRIAYTLGLEGPALTVDTACSSSLVALHLACHALRRGECSLALTGGATVMATPGVFLEFSAKRGLSKSGRCKSFSADADGTGWGEGAGMLLLERLSDARRNGHRVLAIVRATALNQDGASNGLTAPNGPAQKRVIRQALANAGLTSAEVDAVDAHGTGTALGDPIEAQALLATYGQERPADKPLMLGSFKSNIGHTQAAAAVGSVIKMVMAMEHGVLPKTLNVAAPSPHIDWSAGAVSLLTEARPWHREGHPRRCGISAFGVSGTNGHVILEEAPSAHVRTPALNDEGDEITAEHEIETIPPASGVADCEPWAMPMLPCIVSGKSAPALRAQAEKLRGAWDAHPEWDVTDVGYSLTGRSHFKHRAVLFAADRESALRGLEVLSNEGTAANLVHGAAQPGGKLAFLFTGQGSQRLGMGRALYDVFPPFAIAFDAACYQLSEHLGRSLRDIIFADEGSEEAALLDQTMYTQTALFAVEVGLFRLMEAWGITPDFLIGHSIGELTAAHVAGVLSLEDACALVAARGRLMQACRPGGAMVAIQGNEDEVAASLAGLEGKVDIATVNGPLSTVIAGDEEAAMLIAEKWQAQGRKVKRLRVSHAFHSPHMEEMLDEFRRVAEAATFAPPSIPIVSNVTGELGTAMELGSADYWVRHVRHAVRFFDGMRSLQTKGVTTFFELGPDAVLTAMGQGCLTEEHAERAMFVSALRARRSEVDTLTNAVAQLYVRGVDVNWRAAFTGRDARRVDLPTYAFQQQRYWLDAPNLGADGPRSQTASADGWRYRVAWKQTADAIRTLAGTWLVFAPQMHEQGDFGLLAWLTSGLAGRGGRVRLIALEGEVDRARLEAELEKVLTSDITVGGVLSLFGLDESPHAQHGAISRGVAHTAALAQVWAAKGVDAPLWCLTQGAVAVGETDSVRSPGQAMIWGMGRALGLEQPKRWGGLIDLPALLDERALRDLCGALSSRDGEDQCAVRSGGVFVRRLLPAEGTSAGLRPWKPRGTTLITGGTGAIGAHAARWLAKNGAEHLLLVSRRGVEAPGAAELMAELAALGTRVTIAACDVADRNSVASLLASLENEPQLTAVVHAAGVAGRFAHLDEVPLDEFASVVSGKVAGAIHLDALLGDRPLDAFVMMSSIAGIWGSGGQTAYSAGNAFLDALAENRRSRGLAGSTVAWGPWAEEGMAADASIKEHLERCGLVPMGAKPATEALWQAVARGEATTTVVNVDWDRFVPTFSAGRKSRLFDDMPGSQPTETAAASEQASASWQQRIRTLPSDAERDSAILELVRTHAAAILGYGSPGDVDPDARFLDLGFDSLASVDLRKRLANASGLRLPATVVFDHPTATSLTACLKNELAQQSDGPAPESVGPSSMPMSQRSPSSQRDPGMGAIRFLYRDAADRGMLDEGFDLLKAAAKLRPVFREPSQLGKILDPIQLAEGPAKPTLVCFPPFVAPSGPHNYARLALHFEGLLDVRAFSLPGFGDGDPLPGSSDLIIDMLAESIARNLGDRPVALVGYSSGGWFAHGVAERLEQMGVNPRAVVLLDSLSLKGERWGKVRAPLRNMAINERAFGLVTDDQLTGMAAYMVVFDGWKPNPIKTPIVVVRARECIPEWEGDRLTDDFWRGSWDMPHEILEVPGDHFTIVNENANTTALAIHEWFSKE</sequence>
<dbReference type="Pfam" id="PF00550">
    <property type="entry name" value="PP-binding"/>
    <property type="match status" value="1"/>
</dbReference>
<dbReference type="Gene3D" id="1.10.1200.10">
    <property type="entry name" value="ACP-like"/>
    <property type="match status" value="2"/>
</dbReference>
<dbReference type="CDD" id="cd08952">
    <property type="entry name" value="KR_1_SDR_x"/>
    <property type="match status" value="1"/>
</dbReference>
<keyword evidence="8" id="KW-1185">Reference proteome</keyword>
<dbReference type="InterPro" id="IPR013968">
    <property type="entry name" value="PKS_KR"/>
</dbReference>
<dbReference type="Gene3D" id="3.40.47.10">
    <property type="match status" value="1"/>
</dbReference>
<dbReference type="SUPFAM" id="SSF55048">
    <property type="entry name" value="Probable ACP-binding domain of malonyl-CoA ACP transacylase"/>
    <property type="match status" value="1"/>
</dbReference>
<dbReference type="InterPro" id="IPR001227">
    <property type="entry name" value="Ac_transferase_dom_sf"/>
</dbReference>
<feature type="region of interest" description="Disordered" evidence="4">
    <location>
        <begin position="1614"/>
        <end position="1643"/>
    </location>
</feature>